<name>A0A4Y2DKW3_ARAVE</name>
<dbReference type="PANTHER" id="PTHR47481:SF10">
    <property type="entry name" value="COPIA-LIKE POLYPROTEIN_RETROTRANSPOSON"/>
    <property type="match status" value="1"/>
</dbReference>
<dbReference type="AlphaFoldDB" id="A0A4Y2DKW3"/>
<reference evidence="2 3" key="1">
    <citation type="journal article" date="2019" name="Sci. Rep.">
        <title>Orb-weaving spider Araneus ventricosus genome elucidates the spidroin gene catalogue.</title>
        <authorList>
            <person name="Kono N."/>
            <person name="Nakamura H."/>
            <person name="Ohtoshi R."/>
            <person name="Moran D.A.P."/>
            <person name="Shinohara A."/>
            <person name="Yoshida Y."/>
            <person name="Fujiwara M."/>
            <person name="Mori M."/>
            <person name="Tomita M."/>
            <person name="Arakawa K."/>
        </authorList>
    </citation>
    <scope>NUCLEOTIDE SEQUENCE [LARGE SCALE GENOMIC DNA]</scope>
</reference>
<dbReference type="Pfam" id="PF14223">
    <property type="entry name" value="Retrotran_gag_2"/>
    <property type="match status" value="1"/>
</dbReference>
<sequence>MNVSPQYRTFIEEISNGAEAWKKLKNHFQLDTTARVMALKHEFFSTAIEPDETIGLYASKLSHIIQQLRESGHPVANFDQYFQLLVGCVGVFWRKSHKVDHTAPIQLLRYLTTEYENIVQTAYRWEDKDFKFPKVLEILVEEARLRQRTADKVTVSMMSKAKLDPERTHISRSPKYSSKKNKFKGSILVPPVGLGSAR</sequence>
<evidence type="ECO:0000313" key="2">
    <source>
        <dbReference type="EMBL" id="GBM16837.1"/>
    </source>
</evidence>
<accession>A0A4Y2DKW3</accession>
<dbReference type="PANTHER" id="PTHR47481">
    <property type="match status" value="1"/>
</dbReference>
<proteinExistence type="predicted"/>
<comment type="caution">
    <text evidence="2">The sequence shown here is derived from an EMBL/GenBank/DDBJ whole genome shotgun (WGS) entry which is preliminary data.</text>
</comment>
<evidence type="ECO:0000313" key="3">
    <source>
        <dbReference type="Proteomes" id="UP000499080"/>
    </source>
</evidence>
<gene>
    <name evidence="2" type="ORF">AVEN_9416_1</name>
</gene>
<evidence type="ECO:0000256" key="1">
    <source>
        <dbReference type="SAM" id="MobiDB-lite"/>
    </source>
</evidence>
<feature type="region of interest" description="Disordered" evidence="1">
    <location>
        <begin position="164"/>
        <end position="198"/>
    </location>
</feature>
<protein>
    <submittedName>
        <fullName evidence="2">Uncharacterized protein</fullName>
    </submittedName>
</protein>
<dbReference type="EMBL" id="BGPR01000379">
    <property type="protein sequence ID" value="GBM16837.1"/>
    <property type="molecule type" value="Genomic_DNA"/>
</dbReference>
<organism evidence="2 3">
    <name type="scientific">Araneus ventricosus</name>
    <name type="common">Orbweaver spider</name>
    <name type="synonym">Epeira ventricosa</name>
    <dbReference type="NCBI Taxonomy" id="182803"/>
    <lineage>
        <taxon>Eukaryota</taxon>
        <taxon>Metazoa</taxon>
        <taxon>Ecdysozoa</taxon>
        <taxon>Arthropoda</taxon>
        <taxon>Chelicerata</taxon>
        <taxon>Arachnida</taxon>
        <taxon>Araneae</taxon>
        <taxon>Araneomorphae</taxon>
        <taxon>Entelegynae</taxon>
        <taxon>Araneoidea</taxon>
        <taxon>Araneidae</taxon>
        <taxon>Araneus</taxon>
    </lineage>
</organism>
<keyword evidence="3" id="KW-1185">Reference proteome</keyword>
<dbReference type="Proteomes" id="UP000499080">
    <property type="component" value="Unassembled WGS sequence"/>
</dbReference>